<organism evidence="9 10">
    <name type="scientific">Thioalkalivibrio nitratireducens (strain DSM 14787 / UNIQEM 213 / ALEN2)</name>
    <dbReference type="NCBI Taxonomy" id="1255043"/>
    <lineage>
        <taxon>Bacteria</taxon>
        <taxon>Pseudomonadati</taxon>
        <taxon>Pseudomonadota</taxon>
        <taxon>Gammaproteobacteria</taxon>
        <taxon>Chromatiales</taxon>
        <taxon>Ectothiorhodospiraceae</taxon>
        <taxon>Thioalkalivibrio</taxon>
    </lineage>
</organism>
<dbReference type="PROSITE" id="PS51007">
    <property type="entry name" value="CYTC"/>
    <property type="match status" value="2"/>
</dbReference>
<keyword evidence="5 6" id="KW-0408">Iron</keyword>
<evidence type="ECO:0000256" key="2">
    <source>
        <dbReference type="ARBA" id="ARBA00022617"/>
    </source>
</evidence>
<keyword evidence="7" id="KW-0812">Transmembrane</keyword>
<keyword evidence="7" id="KW-1133">Transmembrane helix</keyword>
<feature type="transmembrane region" description="Helical" evidence="7">
    <location>
        <begin position="14"/>
        <end position="35"/>
    </location>
</feature>
<accession>L0DSC5</accession>
<dbReference type="EMBL" id="CP003989">
    <property type="protein sequence ID" value="AGA31893.1"/>
    <property type="molecule type" value="Genomic_DNA"/>
</dbReference>
<dbReference type="Gene3D" id="1.10.760.10">
    <property type="entry name" value="Cytochrome c-like domain"/>
    <property type="match status" value="2"/>
</dbReference>
<dbReference type="eggNOG" id="COG2863">
    <property type="taxonomic scope" value="Bacteria"/>
</dbReference>
<keyword evidence="1" id="KW-0813">Transport</keyword>
<keyword evidence="10" id="KW-1185">Reference proteome</keyword>
<evidence type="ECO:0000256" key="4">
    <source>
        <dbReference type="ARBA" id="ARBA00022982"/>
    </source>
</evidence>
<dbReference type="PATRIC" id="fig|1255043.3.peg.182"/>
<dbReference type="PANTHER" id="PTHR40942">
    <property type="match status" value="1"/>
</dbReference>
<dbReference type="PANTHER" id="PTHR40942:SF4">
    <property type="entry name" value="CYTOCHROME C5"/>
    <property type="match status" value="1"/>
</dbReference>
<evidence type="ECO:0000256" key="5">
    <source>
        <dbReference type="ARBA" id="ARBA00023004"/>
    </source>
</evidence>
<protein>
    <submittedName>
        <fullName evidence="9">Cytochrome c, class I</fullName>
    </submittedName>
</protein>
<dbReference type="STRING" id="1255043.TVNIR_0182"/>
<dbReference type="InterPro" id="IPR002323">
    <property type="entry name" value="Cyt_CIE"/>
</dbReference>
<dbReference type="PRINTS" id="PR00607">
    <property type="entry name" value="CYTCHROMECIE"/>
</dbReference>
<keyword evidence="4" id="KW-0249">Electron transport</keyword>
<dbReference type="SUPFAM" id="SSF46626">
    <property type="entry name" value="Cytochrome c"/>
    <property type="match status" value="2"/>
</dbReference>
<dbReference type="GO" id="GO:0009055">
    <property type="term" value="F:electron transfer activity"/>
    <property type="evidence" value="ECO:0007669"/>
    <property type="project" value="InterPro"/>
</dbReference>
<dbReference type="GO" id="GO:0005506">
    <property type="term" value="F:iron ion binding"/>
    <property type="evidence" value="ECO:0007669"/>
    <property type="project" value="InterPro"/>
</dbReference>
<keyword evidence="7" id="KW-0472">Membrane</keyword>
<dbReference type="InterPro" id="IPR009056">
    <property type="entry name" value="Cyt_c-like_dom"/>
</dbReference>
<feature type="domain" description="Cytochrome c" evidence="8">
    <location>
        <begin position="188"/>
        <end position="267"/>
    </location>
</feature>
<dbReference type="AlphaFoldDB" id="L0DSC5"/>
<sequence length="267" mass="27709">MADQQFKMDAGNKFLMVVSVLALAGAAAFLAYHLVNFLGQVGLGERDPAPAVTETVDERIAPVGRVEVAAVDEDEAPAEARPASEVYQSVCAACHDTGAAGAPLKTDRDEWQARLDEKGRDTLVTHAIDGFLAMPARGGDPNLSDEEVTASVDYMLSEAGLEVDADAAVEVAAVDEEADVPEAAPSDGDAERGEERYAACVSCHGAEGEGMGIFPKIAGQGADYIAERLGQYRAGETVGPNTALMAPHASGLSDEAIADLAAYIASL</sequence>
<dbReference type="HOGENOM" id="CLU_082349_1_0_6"/>
<dbReference type="GO" id="GO:0020037">
    <property type="term" value="F:heme binding"/>
    <property type="evidence" value="ECO:0007669"/>
    <property type="project" value="InterPro"/>
</dbReference>
<keyword evidence="3 6" id="KW-0479">Metal-binding</keyword>
<reference evidence="9" key="1">
    <citation type="submission" date="2015-12" db="EMBL/GenBank/DDBJ databases">
        <authorList>
            <person name="Tikhonova T.V."/>
            <person name="Pavlov A.R."/>
            <person name="Beletsky A.V."/>
            <person name="Mardanov A.V."/>
            <person name="Sorokin D.Y."/>
            <person name="Ravin N.V."/>
            <person name="Popov V.O."/>
        </authorList>
    </citation>
    <scope>NUCLEOTIDE SEQUENCE</scope>
    <source>
        <strain evidence="9">DSM 14787</strain>
    </source>
</reference>
<dbReference type="Pfam" id="PF13442">
    <property type="entry name" value="Cytochrome_CBB3"/>
    <property type="match status" value="1"/>
</dbReference>
<feature type="domain" description="Cytochrome c" evidence="8">
    <location>
        <begin position="78"/>
        <end position="159"/>
    </location>
</feature>
<evidence type="ECO:0000256" key="1">
    <source>
        <dbReference type="ARBA" id="ARBA00022448"/>
    </source>
</evidence>
<dbReference type="eggNOG" id="COG3245">
    <property type="taxonomic scope" value="Bacteria"/>
</dbReference>
<evidence type="ECO:0000256" key="6">
    <source>
        <dbReference type="PROSITE-ProRule" id="PRU00433"/>
    </source>
</evidence>
<dbReference type="Pfam" id="PF00034">
    <property type="entry name" value="Cytochrom_C"/>
    <property type="match status" value="1"/>
</dbReference>
<name>L0DSC5_THIND</name>
<evidence type="ECO:0000256" key="3">
    <source>
        <dbReference type="ARBA" id="ARBA00022723"/>
    </source>
</evidence>
<dbReference type="InterPro" id="IPR036909">
    <property type="entry name" value="Cyt_c-like_dom_sf"/>
</dbReference>
<evidence type="ECO:0000313" key="10">
    <source>
        <dbReference type="Proteomes" id="UP000010809"/>
    </source>
</evidence>
<evidence type="ECO:0000259" key="8">
    <source>
        <dbReference type="PROSITE" id="PS51007"/>
    </source>
</evidence>
<evidence type="ECO:0000313" key="9">
    <source>
        <dbReference type="EMBL" id="AGA31893.1"/>
    </source>
</evidence>
<dbReference type="Proteomes" id="UP000010809">
    <property type="component" value="Chromosome"/>
</dbReference>
<gene>
    <name evidence="9" type="ordered locus">TVNIR_0182</name>
</gene>
<dbReference type="KEGG" id="tni:TVNIR_0182"/>
<dbReference type="RefSeq" id="WP_015257050.1">
    <property type="nucleotide sequence ID" value="NC_019902.2"/>
</dbReference>
<proteinExistence type="predicted"/>
<dbReference type="OrthoDB" id="9814708at2"/>
<evidence type="ECO:0000256" key="7">
    <source>
        <dbReference type="SAM" id="Phobius"/>
    </source>
</evidence>
<keyword evidence="2 6" id="KW-0349">Heme</keyword>